<dbReference type="PROSITE" id="PS01117">
    <property type="entry name" value="HTH_MARR_1"/>
    <property type="match status" value="1"/>
</dbReference>
<dbReference type="SMART" id="SM00347">
    <property type="entry name" value="HTH_MARR"/>
    <property type="match status" value="1"/>
</dbReference>
<keyword evidence="1" id="KW-0805">Transcription regulation</keyword>
<name>A0A949N846_9ACTN</name>
<dbReference type="EMBL" id="JAELVF020000004">
    <property type="protein sequence ID" value="MBU7600787.1"/>
    <property type="molecule type" value="Genomic_DNA"/>
</dbReference>
<dbReference type="InterPro" id="IPR023187">
    <property type="entry name" value="Tscrpt_reg_MarR-type_CS"/>
</dbReference>
<proteinExistence type="predicted"/>
<dbReference type="Proteomes" id="UP000694501">
    <property type="component" value="Unassembled WGS sequence"/>
</dbReference>
<gene>
    <name evidence="5" type="ORF">JGS22_024965</name>
</gene>
<dbReference type="Pfam" id="PF01047">
    <property type="entry name" value="MarR"/>
    <property type="match status" value="1"/>
</dbReference>
<reference evidence="5" key="1">
    <citation type="submission" date="2021-06" db="EMBL/GenBank/DDBJ databases">
        <title>Sequencing of actinobacteria type strains.</title>
        <authorList>
            <person name="Nguyen G.-S."/>
            <person name="Wentzel A."/>
        </authorList>
    </citation>
    <scope>NUCLEOTIDE SEQUENCE</scope>
    <source>
        <strain evidence="5">P38-E01</strain>
    </source>
</reference>
<keyword evidence="3" id="KW-0804">Transcription</keyword>
<dbReference type="PANTHER" id="PTHR33164">
    <property type="entry name" value="TRANSCRIPTIONAL REGULATOR, MARR FAMILY"/>
    <property type="match status" value="1"/>
</dbReference>
<feature type="domain" description="HTH marR-type" evidence="4">
    <location>
        <begin position="7"/>
        <end position="140"/>
    </location>
</feature>
<dbReference type="InterPro" id="IPR039422">
    <property type="entry name" value="MarR/SlyA-like"/>
</dbReference>
<dbReference type="RefSeq" id="WP_211041092.1">
    <property type="nucleotide sequence ID" value="NZ_JAELVF020000004.1"/>
</dbReference>
<dbReference type="PROSITE" id="PS50995">
    <property type="entry name" value="HTH_MARR_2"/>
    <property type="match status" value="1"/>
</dbReference>
<dbReference type="GO" id="GO:0003677">
    <property type="term" value="F:DNA binding"/>
    <property type="evidence" value="ECO:0007669"/>
    <property type="project" value="UniProtKB-KW"/>
</dbReference>
<evidence type="ECO:0000259" key="4">
    <source>
        <dbReference type="PROSITE" id="PS50995"/>
    </source>
</evidence>
<evidence type="ECO:0000313" key="5">
    <source>
        <dbReference type="EMBL" id="MBU7600787.1"/>
    </source>
</evidence>
<evidence type="ECO:0000256" key="3">
    <source>
        <dbReference type="ARBA" id="ARBA00023163"/>
    </source>
</evidence>
<keyword evidence="6" id="KW-1185">Reference proteome</keyword>
<dbReference type="SUPFAM" id="SSF46785">
    <property type="entry name" value="Winged helix' DNA-binding domain"/>
    <property type="match status" value="1"/>
</dbReference>
<comment type="caution">
    <text evidence="5">The sequence shown here is derived from an EMBL/GenBank/DDBJ whole genome shotgun (WGS) entry which is preliminary data.</text>
</comment>
<dbReference type="PANTHER" id="PTHR33164:SF103">
    <property type="entry name" value="REGULATORY PROTEIN MARR"/>
    <property type="match status" value="1"/>
</dbReference>
<accession>A0A949N846</accession>
<dbReference type="AlphaFoldDB" id="A0A949N846"/>
<sequence length="151" mass="16378">MSSVDSSGRLADQLADLTRRLHRAQRRRLEPLGVTPAQARLLRTLERCGSPPRMADLAALMDVVPRAITSLVDALEQHGAVRRAPDATSRRVTRIEITEEGTGLLRQLREARRSAVRELLAPLSGAEQEELSALLSALEPGTANAPTSSGR</sequence>
<keyword evidence="2" id="KW-0238">DNA-binding</keyword>
<evidence type="ECO:0000256" key="1">
    <source>
        <dbReference type="ARBA" id="ARBA00023015"/>
    </source>
</evidence>
<dbReference type="Gene3D" id="1.10.10.10">
    <property type="entry name" value="Winged helix-like DNA-binding domain superfamily/Winged helix DNA-binding domain"/>
    <property type="match status" value="1"/>
</dbReference>
<dbReference type="PRINTS" id="PR00598">
    <property type="entry name" value="HTHMARR"/>
</dbReference>
<dbReference type="InterPro" id="IPR036388">
    <property type="entry name" value="WH-like_DNA-bd_sf"/>
</dbReference>
<dbReference type="InterPro" id="IPR000835">
    <property type="entry name" value="HTH_MarR-typ"/>
</dbReference>
<protein>
    <submittedName>
        <fullName evidence="5">MarR family transcriptional regulator</fullName>
    </submittedName>
</protein>
<evidence type="ECO:0000256" key="2">
    <source>
        <dbReference type="ARBA" id="ARBA00023125"/>
    </source>
</evidence>
<dbReference type="InterPro" id="IPR036390">
    <property type="entry name" value="WH_DNA-bd_sf"/>
</dbReference>
<evidence type="ECO:0000313" key="6">
    <source>
        <dbReference type="Proteomes" id="UP000694501"/>
    </source>
</evidence>
<dbReference type="GO" id="GO:0003700">
    <property type="term" value="F:DNA-binding transcription factor activity"/>
    <property type="evidence" value="ECO:0007669"/>
    <property type="project" value="InterPro"/>
</dbReference>
<organism evidence="5 6">
    <name type="scientific">Streptomyces tardus</name>
    <dbReference type="NCBI Taxonomy" id="2780544"/>
    <lineage>
        <taxon>Bacteria</taxon>
        <taxon>Bacillati</taxon>
        <taxon>Actinomycetota</taxon>
        <taxon>Actinomycetes</taxon>
        <taxon>Kitasatosporales</taxon>
        <taxon>Streptomycetaceae</taxon>
        <taxon>Streptomyces</taxon>
    </lineage>
</organism>
<dbReference type="GO" id="GO:0006950">
    <property type="term" value="P:response to stress"/>
    <property type="evidence" value="ECO:0007669"/>
    <property type="project" value="TreeGrafter"/>
</dbReference>